<dbReference type="InterPro" id="IPR036400">
    <property type="entry name" value="Cyt_B5-like_heme/steroid_sf"/>
</dbReference>
<comment type="similarity">
    <text evidence="4">Belongs to the cytochrome b5 family.</text>
</comment>
<dbReference type="PANTHER" id="PTHR19359">
    <property type="entry name" value="CYTOCHROME B5"/>
    <property type="match status" value="1"/>
</dbReference>
<dbReference type="EMBL" id="SIDB01000012">
    <property type="protein sequence ID" value="KAI3425361.1"/>
    <property type="molecule type" value="Genomic_DNA"/>
</dbReference>
<evidence type="ECO:0000256" key="1">
    <source>
        <dbReference type="ARBA" id="ARBA00022617"/>
    </source>
</evidence>
<dbReference type="Gene3D" id="3.10.120.10">
    <property type="entry name" value="Cytochrome b5-like heme/steroid binding domain"/>
    <property type="match status" value="1"/>
</dbReference>
<evidence type="ECO:0000313" key="7">
    <source>
        <dbReference type="EMBL" id="KAI3425361.1"/>
    </source>
</evidence>
<dbReference type="PANTHER" id="PTHR19359:SF95">
    <property type="entry name" value="CYTOCHROME B5 TYPE B"/>
    <property type="match status" value="1"/>
</dbReference>
<protein>
    <recommendedName>
        <fullName evidence="6">Cytochrome b5 heme-binding domain-containing protein</fullName>
    </recommendedName>
</protein>
<evidence type="ECO:0000256" key="4">
    <source>
        <dbReference type="ARBA" id="ARBA00038168"/>
    </source>
</evidence>
<evidence type="ECO:0000256" key="5">
    <source>
        <dbReference type="SAM" id="SignalP"/>
    </source>
</evidence>
<feature type="chain" id="PRO_5038340355" description="Cytochrome b5 heme-binding domain-containing protein" evidence="5">
    <location>
        <begin position="19"/>
        <end position="131"/>
    </location>
</feature>
<evidence type="ECO:0000259" key="6">
    <source>
        <dbReference type="PROSITE" id="PS50255"/>
    </source>
</evidence>
<evidence type="ECO:0000313" key="8">
    <source>
        <dbReference type="Proteomes" id="UP001055712"/>
    </source>
</evidence>
<dbReference type="Pfam" id="PF00173">
    <property type="entry name" value="Cyt-b5"/>
    <property type="match status" value="1"/>
</dbReference>
<dbReference type="GO" id="GO:0046872">
    <property type="term" value="F:metal ion binding"/>
    <property type="evidence" value="ECO:0007669"/>
    <property type="project" value="UniProtKB-KW"/>
</dbReference>
<evidence type="ECO:0000256" key="3">
    <source>
        <dbReference type="ARBA" id="ARBA00023004"/>
    </source>
</evidence>
<dbReference type="AlphaFoldDB" id="A0A9D4YTD2"/>
<keyword evidence="5" id="KW-0732">Signal</keyword>
<keyword evidence="3" id="KW-0408">Iron</keyword>
<reference evidence="7" key="2">
    <citation type="submission" date="2020-11" db="EMBL/GenBank/DDBJ databases">
        <authorList>
            <person name="Cecchin M."/>
            <person name="Marcolungo L."/>
            <person name="Rossato M."/>
            <person name="Girolomoni L."/>
            <person name="Cosentino E."/>
            <person name="Cuine S."/>
            <person name="Li-Beisson Y."/>
            <person name="Delledonne M."/>
            <person name="Ballottari M."/>
        </authorList>
    </citation>
    <scope>NUCLEOTIDE SEQUENCE</scope>
    <source>
        <strain evidence="7">211/11P</strain>
        <tissue evidence="7">Whole cell</tissue>
    </source>
</reference>
<comment type="caution">
    <text evidence="7">The sequence shown here is derived from an EMBL/GenBank/DDBJ whole genome shotgun (WGS) entry which is preliminary data.</text>
</comment>
<dbReference type="PRINTS" id="PR00363">
    <property type="entry name" value="CYTOCHROMEB5"/>
</dbReference>
<dbReference type="Proteomes" id="UP001055712">
    <property type="component" value="Unassembled WGS sequence"/>
</dbReference>
<dbReference type="InterPro" id="IPR050668">
    <property type="entry name" value="Cytochrome_b5"/>
</dbReference>
<keyword evidence="1" id="KW-0349">Heme</keyword>
<feature type="signal peptide" evidence="5">
    <location>
        <begin position="1"/>
        <end position="18"/>
    </location>
</feature>
<gene>
    <name evidence="7" type="ORF">D9Q98_009125</name>
</gene>
<dbReference type="SMART" id="SM01117">
    <property type="entry name" value="Cyt-b5"/>
    <property type="match status" value="1"/>
</dbReference>
<accession>A0A9D4YTD2</accession>
<keyword evidence="2" id="KW-0479">Metal-binding</keyword>
<sequence length="131" mass="13797">MRFNTLLVFALFLASSQARPDRSLKQAAIAPAPQAVRDLLQAPAPAPAPAATTYTLADVATRNSLTTGVWAAINGKVYDLTAWVPQHPGGADRILAIAGTDASDQFNAQHAGDPTPAYYLDTFYIGDLAQG</sequence>
<reference evidence="7" key="1">
    <citation type="journal article" date="2019" name="Plant J.">
        <title>Chlorella vulgaris genome assembly and annotation reveals the molecular basis for metabolic acclimation to high light conditions.</title>
        <authorList>
            <person name="Cecchin M."/>
            <person name="Marcolungo L."/>
            <person name="Rossato M."/>
            <person name="Girolomoni L."/>
            <person name="Cosentino E."/>
            <person name="Cuine S."/>
            <person name="Li-Beisson Y."/>
            <person name="Delledonne M."/>
            <person name="Ballottari M."/>
        </authorList>
    </citation>
    <scope>NUCLEOTIDE SEQUENCE</scope>
    <source>
        <strain evidence="7">211/11P</strain>
    </source>
</reference>
<evidence type="ECO:0000256" key="2">
    <source>
        <dbReference type="ARBA" id="ARBA00022723"/>
    </source>
</evidence>
<dbReference type="PROSITE" id="PS50255">
    <property type="entry name" value="CYTOCHROME_B5_2"/>
    <property type="match status" value="1"/>
</dbReference>
<dbReference type="GO" id="GO:0020037">
    <property type="term" value="F:heme binding"/>
    <property type="evidence" value="ECO:0007669"/>
    <property type="project" value="TreeGrafter"/>
</dbReference>
<dbReference type="InterPro" id="IPR001199">
    <property type="entry name" value="Cyt_B5-like_heme/steroid-bd"/>
</dbReference>
<dbReference type="OrthoDB" id="260519at2759"/>
<name>A0A9D4YTD2_CHLVU</name>
<dbReference type="SUPFAM" id="SSF55856">
    <property type="entry name" value="Cytochrome b5-like heme/steroid binding domain"/>
    <property type="match status" value="1"/>
</dbReference>
<feature type="domain" description="Cytochrome b5 heme-binding" evidence="6">
    <location>
        <begin position="51"/>
        <end position="129"/>
    </location>
</feature>
<proteinExistence type="inferred from homology"/>
<keyword evidence="8" id="KW-1185">Reference proteome</keyword>
<dbReference type="GO" id="GO:0016020">
    <property type="term" value="C:membrane"/>
    <property type="evidence" value="ECO:0007669"/>
    <property type="project" value="TreeGrafter"/>
</dbReference>
<organism evidence="7 8">
    <name type="scientific">Chlorella vulgaris</name>
    <name type="common">Green alga</name>
    <dbReference type="NCBI Taxonomy" id="3077"/>
    <lineage>
        <taxon>Eukaryota</taxon>
        <taxon>Viridiplantae</taxon>
        <taxon>Chlorophyta</taxon>
        <taxon>core chlorophytes</taxon>
        <taxon>Trebouxiophyceae</taxon>
        <taxon>Chlorellales</taxon>
        <taxon>Chlorellaceae</taxon>
        <taxon>Chlorella clade</taxon>
        <taxon>Chlorella</taxon>
    </lineage>
</organism>